<dbReference type="InterPro" id="IPR014743">
    <property type="entry name" value="Cl-channel_core"/>
</dbReference>
<dbReference type="CDD" id="cd00400">
    <property type="entry name" value="Voltage_gated_ClC"/>
    <property type="match status" value="1"/>
</dbReference>
<keyword evidence="5" id="KW-0406">Ion transport</keyword>
<feature type="domain" description="CBS" evidence="12">
    <location>
        <begin position="260"/>
        <end position="316"/>
    </location>
</feature>
<comment type="caution">
    <text evidence="13">The sequence shown here is derived from an EMBL/GenBank/DDBJ whole genome shotgun (WGS) entry which is preliminary data.</text>
</comment>
<keyword evidence="10" id="KW-0129">CBS domain</keyword>
<dbReference type="Proteomes" id="UP000269499">
    <property type="component" value="Unassembled WGS sequence"/>
</dbReference>
<keyword evidence="9" id="KW-0407">Ion channel</keyword>
<name>A0A497F478_9CREN</name>
<dbReference type="InterPro" id="IPR050368">
    <property type="entry name" value="ClC-type_chloride_channel"/>
</dbReference>
<feature type="transmembrane region" description="Helical" evidence="11">
    <location>
        <begin position="83"/>
        <end position="103"/>
    </location>
</feature>
<dbReference type="AlphaFoldDB" id="A0A497F478"/>
<evidence type="ECO:0000256" key="3">
    <source>
        <dbReference type="ARBA" id="ARBA00022692"/>
    </source>
</evidence>
<reference evidence="13 14" key="1">
    <citation type="submission" date="2018-06" db="EMBL/GenBank/DDBJ databases">
        <title>Extensive metabolic versatility and redundancy in microbially diverse, dynamic hydrothermal sediments.</title>
        <authorList>
            <person name="Dombrowski N."/>
            <person name="Teske A."/>
            <person name="Baker B.J."/>
        </authorList>
    </citation>
    <scope>NUCLEOTIDE SEQUENCE [LARGE SCALE GENOMIC DNA]</scope>
    <source>
        <strain evidence="13">B20_G2</strain>
    </source>
</reference>
<dbReference type="InterPro" id="IPR046342">
    <property type="entry name" value="CBS_dom_sf"/>
</dbReference>
<feature type="transmembrane region" description="Helical" evidence="11">
    <location>
        <begin position="109"/>
        <end position="129"/>
    </location>
</feature>
<dbReference type="InterPro" id="IPR001807">
    <property type="entry name" value="ClC"/>
</dbReference>
<protein>
    <submittedName>
        <fullName evidence="13">Chloride channel protein</fullName>
    </submittedName>
</protein>
<keyword evidence="7" id="KW-0869">Chloride channel</keyword>
<keyword evidence="4 11" id="KW-1133">Transmembrane helix</keyword>
<sequence>FDAIPIIIAVVIGTAVATSYLGTQPAFNTAGLTFKEPTELLFYALLGIAFGFIAVFWVKLFYFIERAFGKARIPEEIKPAIGGVLTGIIGMLLPQYGILGVGYNGIEAALAGEIPALTLLALGIVKMLATSFTVGSGGSGGIFAPTLYIGCMIGGSMGLLFKHLAPTLVTQPFTYSLAGMAALFAGAAQAPLTVMIMIPEMSNNYSLLLPLMVSSALSYFIAWTFMKGSSIYTLKLEQRGVHIKVGRPEVLDMIMVKEVMSKQVISVKSDMPVSLLELMIFETGHTGFPVVESGKLVGIVTIDDIGKVKPEDRNKVKVGEIATRKLVVAYPDETLSAVLTKMYENNIGRLPVVDPKDKTKLIGIISKTDILRAYRKFKEL</sequence>
<dbReference type="InterPro" id="IPR000644">
    <property type="entry name" value="CBS_dom"/>
</dbReference>
<evidence type="ECO:0000256" key="6">
    <source>
        <dbReference type="ARBA" id="ARBA00023136"/>
    </source>
</evidence>
<feature type="domain" description="CBS" evidence="12">
    <location>
        <begin position="322"/>
        <end position="380"/>
    </location>
</feature>
<dbReference type="Gene3D" id="3.10.580.10">
    <property type="entry name" value="CBS-domain"/>
    <property type="match status" value="2"/>
</dbReference>
<comment type="subcellular location">
    <subcellularLocation>
        <location evidence="1">Membrane</location>
        <topology evidence="1">Multi-pass membrane protein</topology>
    </subcellularLocation>
</comment>
<keyword evidence="3 11" id="KW-0812">Transmembrane</keyword>
<feature type="non-terminal residue" evidence="13">
    <location>
        <position position="1"/>
    </location>
</feature>
<dbReference type="PANTHER" id="PTHR43427:SF6">
    <property type="entry name" value="CHLORIDE CHANNEL PROTEIN CLC-E"/>
    <property type="match status" value="1"/>
</dbReference>
<dbReference type="SMART" id="SM00116">
    <property type="entry name" value="CBS"/>
    <property type="match status" value="2"/>
</dbReference>
<feature type="transmembrane region" description="Helical" evidence="11">
    <location>
        <begin position="173"/>
        <end position="198"/>
    </location>
</feature>
<keyword evidence="6 11" id="KW-0472">Membrane</keyword>
<evidence type="ECO:0000256" key="8">
    <source>
        <dbReference type="ARBA" id="ARBA00023214"/>
    </source>
</evidence>
<organism evidence="13 14">
    <name type="scientific">Thermoproteota archaeon</name>
    <dbReference type="NCBI Taxonomy" id="2056631"/>
    <lineage>
        <taxon>Archaea</taxon>
        <taxon>Thermoproteota</taxon>
    </lineage>
</organism>
<feature type="transmembrane region" description="Helical" evidence="11">
    <location>
        <begin position="205"/>
        <end position="226"/>
    </location>
</feature>
<dbReference type="PROSITE" id="PS51371">
    <property type="entry name" value="CBS"/>
    <property type="match status" value="2"/>
</dbReference>
<evidence type="ECO:0000256" key="9">
    <source>
        <dbReference type="ARBA" id="ARBA00023303"/>
    </source>
</evidence>
<dbReference type="SUPFAM" id="SSF54631">
    <property type="entry name" value="CBS-domain pair"/>
    <property type="match status" value="1"/>
</dbReference>
<evidence type="ECO:0000259" key="12">
    <source>
        <dbReference type="PROSITE" id="PS51371"/>
    </source>
</evidence>
<proteinExistence type="predicted"/>
<keyword evidence="2" id="KW-0813">Transport</keyword>
<evidence type="ECO:0000256" key="11">
    <source>
        <dbReference type="SAM" id="Phobius"/>
    </source>
</evidence>
<evidence type="ECO:0000256" key="7">
    <source>
        <dbReference type="ARBA" id="ARBA00023173"/>
    </source>
</evidence>
<dbReference type="SUPFAM" id="SSF81340">
    <property type="entry name" value="Clc chloride channel"/>
    <property type="match status" value="1"/>
</dbReference>
<dbReference type="Pfam" id="PF00571">
    <property type="entry name" value="CBS"/>
    <property type="match status" value="2"/>
</dbReference>
<dbReference type="EMBL" id="QMRA01000030">
    <property type="protein sequence ID" value="RLE54237.1"/>
    <property type="molecule type" value="Genomic_DNA"/>
</dbReference>
<evidence type="ECO:0000256" key="5">
    <source>
        <dbReference type="ARBA" id="ARBA00023065"/>
    </source>
</evidence>
<keyword evidence="8" id="KW-0868">Chloride</keyword>
<evidence type="ECO:0000256" key="1">
    <source>
        <dbReference type="ARBA" id="ARBA00004141"/>
    </source>
</evidence>
<evidence type="ECO:0000256" key="10">
    <source>
        <dbReference type="PROSITE-ProRule" id="PRU00703"/>
    </source>
</evidence>
<dbReference type="PANTHER" id="PTHR43427">
    <property type="entry name" value="CHLORIDE CHANNEL PROTEIN CLC-E"/>
    <property type="match status" value="1"/>
</dbReference>
<evidence type="ECO:0000313" key="14">
    <source>
        <dbReference type="Proteomes" id="UP000269499"/>
    </source>
</evidence>
<accession>A0A497F478</accession>
<dbReference type="GO" id="GO:0034707">
    <property type="term" value="C:chloride channel complex"/>
    <property type="evidence" value="ECO:0007669"/>
    <property type="project" value="UniProtKB-KW"/>
</dbReference>
<evidence type="ECO:0000256" key="4">
    <source>
        <dbReference type="ARBA" id="ARBA00022989"/>
    </source>
</evidence>
<feature type="transmembrane region" description="Helical" evidence="11">
    <location>
        <begin position="41"/>
        <end position="62"/>
    </location>
</feature>
<dbReference type="Gene3D" id="1.10.3080.10">
    <property type="entry name" value="Clc chloride channel"/>
    <property type="match status" value="1"/>
</dbReference>
<dbReference type="Pfam" id="PF00654">
    <property type="entry name" value="Voltage_CLC"/>
    <property type="match status" value="1"/>
</dbReference>
<evidence type="ECO:0000256" key="2">
    <source>
        <dbReference type="ARBA" id="ARBA00022448"/>
    </source>
</evidence>
<dbReference type="GO" id="GO:0005254">
    <property type="term" value="F:chloride channel activity"/>
    <property type="evidence" value="ECO:0007669"/>
    <property type="project" value="UniProtKB-KW"/>
</dbReference>
<evidence type="ECO:0000313" key="13">
    <source>
        <dbReference type="EMBL" id="RLE54237.1"/>
    </source>
</evidence>
<gene>
    <name evidence="13" type="ORF">DRJ26_02100</name>
</gene>
<feature type="transmembrane region" description="Helical" evidence="11">
    <location>
        <begin position="141"/>
        <end position="161"/>
    </location>
</feature>